<dbReference type="Pfam" id="PF00378">
    <property type="entry name" value="ECH_1"/>
    <property type="match status" value="1"/>
</dbReference>
<proteinExistence type="inferred from homology"/>
<comment type="similarity">
    <text evidence="1">Belongs to the enoyl-CoA hydratase/isomerase family.</text>
</comment>
<feature type="region of interest" description="Disordered" evidence="2">
    <location>
        <begin position="234"/>
        <end position="257"/>
    </location>
</feature>
<accession>A0A381NE16</accession>
<dbReference type="InterPro" id="IPR029045">
    <property type="entry name" value="ClpP/crotonase-like_dom_sf"/>
</dbReference>
<gene>
    <name evidence="3" type="ORF">METZ01_LOCUS4627</name>
</gene>
<dbReference type="InterPro" id="IPR014748">
    <property type="entry name" value="Enoyl-CoA_hydra_C"/>
</dbReference>
<dbReference type="Gene3D" id="3.90.226.10">
    <property type="entry name" value="2-enoyl-CoA Hydratase, Chain A, domain 1"/>
    <property type="match status" value="1"/>
</dbReference>
<dbReference type="Gene3D" id="1.10.12.10">
    <property type="entry name" value="Lyase 2-enoyl-coa Hydratase, Chain A, domain 2"/>
    <property type="match status" value="1"/>
</dbReference>
<dbReference type="AlphaFoldDB" id="A0A381NE16"/>
<organism evidence="3">
    <name type="scientific">marine metagenome</name>
    <dbReference type="NCBI Taxonomy" id="408172"/>
    <lineage>
        <taxon>unclassified sequences</taxon>
        <taxon>metagenomes</taxon>
        <taxon>ecological metagenomes</taxon>
    </lineage>
</organism>
<evidence type="ECO:0000256" key="2">
    <source>
        <dbReference type="SAM" id="MobiDB-lite"/>
    </source>
</evidence>
<dbReference type="InterPro" id="IPR001753">
    <property type="entry name" value="Enoyl-CoA_hydra/iso"/>
</dbReference>
<evidence type="ECO:0008006" key="4">
    <source>
        <dbReference type="Google" id="ProtNLM"/>
    </source>
</evidence>
<dbReference type="EMBL" id="UINC01000238">
    <property type="protein sequence ID" value="SUZ51773.1"/>
    <property type="molecule type" value="Genomic_DNA"/>
</dbReference>
<name>A0A381NE16_9ZZZZ</name>
<dbReference type="NCBIfam" id="NF006100">
    <property type="entry name" value="PRK08252.1"/>
    <property type="match status" value="1"/>
</dbReference>
<dbReference type="SUPFAM" id="SSF52096">
    <property type="entry name" value="ClpP/crotonase"/>
    <property type="match status" value="1"/>
</dbReference>
<dbReference type="CDD" id="cd06558">
    <property type="entry name" value="crotonase-like"/>
    <property type="match status" value="1"/>
</dbReference>
<sequence length="257" mass="27012">MSETNETDQPAVLTERRDRILVITLNRPDAMNAINGDLSNGLWNAVQDLDDDPGLTAGVVTGAGRGFCSGMDLKAFTRGEDIGPMLKFVRNGAQKPLICAIEGFALAGGLELALSCDLLVAAKGAKLGIPEVGVGLLAAGAGLFRLPGRVGYGKAMEMAITADPITAEEAADHGLVARLTEPGQALQEALALAERVARNAPLAVAASKQVIRATQGSTEEELWAIQRPLQEKVFASDDAREGPRAFAEKRPPEWSGT</sequence>
<dbReference type="PANTHER" id="PTHR43802:SF1">
    <property type="entry name" value="IP11341P-RELATED"/>
    <property type="match status" value="1"/>
</dbReference>
<reference evidence="3" key="1">
    <citation type="submission" date="2018-05" db="EMBL/GenBank/DDBJ databases">
        <authorList>
            <person name="Lanie J.A."/>
            <person name="Ng W.-L."/>
            <person name="Kazmierczak K.M."/>
            <person name="Andrzejewski T.M."/>
            <person name="Davidsen T.M."/>
            <person name="Wayne K.J."/>
            <person name="Tettelin H."/>
            <person name="Glass J.I."/>
            <person name="Rusch D."/>
            <person name="Podicherti R."/>
            <person name="Tsui H.-C.T."/>
            <person name="Winkler M.E."/>
        </authorList>
    </citation>
    <scope>NUCLEOTIDE SEQUENCE</scope>
</reference>
<dbReference type="PANTHER" id="PTHR43802">
    <property type="entry name" value="ENOYL-COA HYDRATASE"/>
    <property type="match status" value="1"/>
</dbReference>
<evidence type="ECO:0000256" key="1">
    <source>
        <dbReference type="ARBA" id="ARBA00005254"/>
    </source>
</evidence>
<evidence type="ECO:0000313" key="3">
    <source>
        <dbReference type="EMBL" id="SUZ51773.1"/>
    </source>
</evidence>
<protein>
    <recommendedName>
        <fullName evidence="4">Enoyl-CoA hydratase</fullName>
    </recommendedName>
</protein>